<feature type="region of interest" description="Disordered" evidence="1">
    <location>
        <begin position="821"/>
        <end position="846"/>
    </location>
</feature>
<feature type="region of interest" description="Disordered" evidence="1">
    <location>
        <begin position="437"/>
        <end position="458"/>
    </location>
</feature>
<keyword evidence="3" id="KW-1185">Reference proteome</keyword>
<name>A0AAN8EGX0_9EURO</name>
<feature type="compositionally biased region" description="Basic and acidic residues" evidence="1">
    <location>
        <begin position="830"/>
        <end position="841"/>
    </location>
</feature>
<gene>
    <name evidence="2" type="ORF">OHC33_003154</name>
</gene>
<organism evidence="2 3">
    <name type="scientific">Knufia fluminis</name>
    <dbReference type="NCBI Taxonomy" id="191047"/>
    <lineage>
        <taxon>Eukaryota</taxon>
        <taxon>Fungi</taxon>
        <taxon>Dikarya</taxon>
        <taxon>Ascomycota</taxon>
        <taxon>Pezizomycotina</taxon>
        <taxon>Eurotiomycetes</taxon>
        <taxon>Chaetothyriomycetidae</taxon>
        <taxon>Chaetothyriales</taxon>
        <taxon>Trichomeriaceae</taxon>
        <taxon>Knufia</taxon>
    </lineage>
</organism>
<dbReference type="EMBL" id="JAKLMC020000006">
    <property type="protein sequence ID" value="KAK5955514.1"/>
    <property type="molecule type" value="Genomic_DNA"/>
</dbReference>
<evidence type="ECO:0000313" key="2">
    <source>
        <dbReference type="EMBL" id="KAK5955514.1"/>
    </source>
</evidence>
<accession>A0AAN8EGX0</accession>
<sequence>MRLYFSSSSTQDTLCDDFEERTGSAFATFMVTLPSDCGTCHIMRNSESKSSASYVIREADLFSTTTRVWLDGEGCAVSHEKGVFAALLYDVVWQSPSPKPTIKSRNSKVHKLQKLLINWTADLKDDSTQSFVIHKLSQYYDTFSADALKPIDRTSFQVLTQACDETACSLYFLSTRRKVEGRLETHYGYVRGTTYKDMTHYDEDQTDIRLVDATGAEFSNLEVYDTPGIDFLGPDWFERDPDSDSDDEDDMEEDDYKTYTYSDSALVLIPDSRLADFLVNNFWSEAADGRVAMIRGAWDTWLSSHRQEDYDHWFRLCKVMLHKLEMSQEKCDRARDQEAGGQDERNTIKVVIETALSANRRTCDDLLLKSMELWKPDLGKFTDNKKGLVDAMAIITRLGLEKVSHALEKILPADRGVLEIHECLKALSEQYSSYVQDGPDQASTLDSTQAGSPAERSTVVAPTHEKLHQWLENFFMNAIASGEAMKATPPLNILTLLVELTQDGKSGTKWLHEDICSLSIAVLVKDILDTHPAQLEPFIYALLPTPRMHMPGGLASASIYYTPTLADLANKHPEQARLLNILNSIILAIYLAIDIGPEPQPNNDLHRPLITQCPYASTPTARCATCSKLNRFLGSATEISFTSAGWDNTQRAHAVQMLNTIPDHDMILTRSDVRSRPRTYEMKLEKTNGRYVYDHQQWESRNNIYRANVNMAVEIQRQRSKEQIFGGLYDVLMSADKAQAQSFLHADQENEQSHAATEAVSDTVTVTESDLPSFIDKKFADTLISRLNIPDTTTSAPPGLHRLLPPPTGSVQGGPVTMPLSTTQGASIEGDSHKRKADEISSSRSPLANIHVNSYPHAADNPAHEAQASARKLRELTTAALPRPRARIISLGQEQTDRIQASMSLI</sequence>
<evidence type="ECO:0000313" key="3">
    <source>
        <dbReference type="Proteomes" id="UP001316803"/>
    </source>
</evidence>
<reference evidence="2 3" key="1">
    <citation type="submission" date="2022-12" db="EMBL/GenBank/DDBJ databases">
        <title>Genomic features and morphological characterization of a novel Knufia sp. strain isolated from spacecraft assembly facility.</title>
        <authorList>
            <person name="Teixeira M."/>
            <person name="Chander A.M."/>
            <person name="Stajich J.E."/>
            <person name="Venkateswaran K."/>
        </authorList>
    </citation>
    <scope>NUCLEOTIDE SEQUENCE [LARGE SCALE GENOMIC DNA]</scope>
    <source>
        <strain evidence="2 3">FJI-L2-BK-P2</strain>
    </source>
</reference>
<evidence type="ECO:0000256" key="1">
    <source>
        <dbReference type="SAM" id="MobiDB-lite"/>
    </source>
</evidence>
<comment type="caution">
    <text evidence="2">The sequence shown here is derived from an EMBL/GenBank/DDBJ whole genome shotgun (WGS) entry which is preliminary data.</text>
</comment>
<dbReference type="AlphaFoldDB" id="A0AAN8EGX0"/>
<dbReference type="Proteomes" id="UP001316803">
    <property type="component" value="Unassembled WGS sequence"/>
</dbReference>
<proteinExistence type="predicted"/>
<protein>
    <submittedName>
        <fullName evidence="2">Uncharacterized protein</fullName>
    </submittedName>
</protein>
<feature type="compositionally biased region" description="Polar residues" evidence="1">
    <location>
        <begin position="437"/>
        <end position="451"/>
    </location>
</feature>